<keyword evidence="2" id="KW-1185">Reference proteome</keyword>
<protein>
    <submittedName>
        <fullName evidence="1">Uncharacterized protein</fullName>
    </submittedName>
</protein>
<name>A0A8K1GIU2_9PASS</name>
<reference evidence="1" key="1">
    <citation type="submission" date="2019-04" db="EMBL/GenBank/DDBJ databases">
        <title>Genome assembly of Zosterops borbonicus 15179.</title>
        <authorList>
            <person name="Leroy T."/>
            <person name="Anselmetti Y."/>
            <person name="Tilak M.-K."/>
            <person name="Nabholz B."/>
        </authorList>
    </citation>
    <scope>NUCLEOTIDE SEQUENCE</scope>
    <source>
        <strain evidence="1">HGM_15179</strain>
        <tissue evidence="1">Muscle</tissue>
    </source>
</reference>
<dbReference type="Proteomes" id="UP000796761">
    <property type="component" value="Unassembled WGS sequence"/>
</dbReference>
<sequence length="126" mass="14011">MDFNKNKHYNLHLGHGNPGCMYRLGNERLESSTVERDLGILVNGGAKGVRTVSAMPIVAERDAPRGQPMGVPWVTARLAGHQQNIIEEFLLNETFKRLLGPEVKGVTMVPRPRRIVLSDQTVKKAI</sequence>
<comment type="caution">
    <text evidence="1">The sequence shown here is derived from an EMBL/GenBank/DDBJ whole genome shotgun (WGS) entry which is preliminary data.</text>
</comment>
<accession>A0A8K1GIU2</accession>
<gene>
    <name evidence="1" type="ORF">HGM15179_008454</name>
</gene>
<dbReference type="EMBL" id="SWJQ01000214">
    <property type="protein sequence ID" value="TRZ18656.1"/>
    <property type="molecule type" value="Genomic_DNA"/>
</dbReference>
<dbReference type="OrthoDB" id="9222143at2759"/>
<organism evidence="1 2">
    <name type="scientific">Zosterops borbonicus</name>
    <dbReference type="NCBI Taxonomy" id="364589"/>
    <lineage>
        <taxon>Eukaryota</taxon>
        <taxon>Metazoa</taxon>
        <taxon>Chordata</taxon>
        <taxon>Craniata</taxon>
        <taxon>Vertebrata</taxon>
        <taxon>Euteleostomi</taxon>
        <taxon>Archelosauria</taxon>
        <taxon>Archosauria</taxon>
        <taxon>Dinosauria</taxon>
        <taxon>Saurischia</taxon>
        <taxon>Theropoda</taxon>
        <taxon>Coelurosauria</taxon>
        <taxon>Aves</taxon>
        <taxon>Neognathae</taxon>
        <taxon>Neoaves</taxon>
        <taxon>Telluraves</taxon>
        <taxon>Australaves</taxon>
        <taxon>Passeriformes</taxon>
        <taxon>Sylvioidea</taxon>
        <taxon>Zosteropidae</taxon>
        <taxon>Zosterops</taxon>
    </lineage>
</organism>
<proteinExistence type="predicted"/>
<evidence type="ECO:0000313" key="1">
    <source>
        <dbReference type="EMBL" id="TRZ18656.1"/>
    </source>
</evidence>
<dbReference type="AlphaFoldDB" id="A0A8K1GIU2"/>
<evidence type="ECO:0000313" key="2">
    <source>
        <dbReference type="Proteomes" id="UP000796761"/>
    </source>
</evidence>